<dbReference type="SUPFAM" id="SSF82861">
    <property type="entry name" value="Mechanosensitive channel protein MscS (YggB), transmembrane region"/>
    <property type="match status" value="1"/>
</dbReference>
<feature type="domain" description="Mechanosensitive ion channel transmembrane helices 2/3" evidence="10">
    <location>
        <begin position="101"/>
        <end position="143"/>
    </location>
</feature>
<organism evidence="11 12">
    <name type="scientific">Enhygromyxa salina</name>
    <dbReference type="NCBI Taxonomy" id="215803"/>
    <lineage>
        <taxon>Bacteria</taxon>
        <taxon>Pseudomonadati</taxon>
        <taxon>Myxococcota</taxon>
        <taxon>Polyangia</taxon>
        <taxon>Nannocystales</taxon>
        <taxon>Nannocystaceae</taxon>
        <taxon>Enhygromyxa</taxon>
    </lineage>
</organism>
<dbReference type="InterPro" id="IPR049278">
    <property type="entry name" value="MS_channel_C"/>
</dbReference>
<dbReference type="InterPro" id="IPR049142">
    <property type="entry name" value="MS_channel_1st"/>
</dbReference>
<feature type="domain" description="Mechanosensitive ion channel MscS" evidence="8">
    <location>
        <begin position="144"/>
        <end position="211"/>
    </location>
</feature>
<dbReference type="Pfam" id="PF05552">
    <property type="entry name" value="MS_channel_1st_1"/>
    <property type="match status" value="1"/>
</dbReference>
<dbReference type="Gene3D" id="1.10.287.1260">
    <property type="match status" value="1"/>
</dbReference>
<evidence type="ECO:0000256" key="1">
    <source>
        <dbReference type="ARBA" id="ARBA00004651"/>
    </source>
</evidence>
<dbReference type="GO" id="GO:0005886">
    <property type="term" value="C:plasma membrane"/>
    <property type="evidence" value="ECO:0007669"/>
    <property type="project" value="UniProtKB-SubCell"/>
</dbReference>
<evidence type="ECO:0000256" key="5">
    <source>
        <dbReference type="ARBA" id="ARBA00022989"/>
    </source>
</evidence>
<dbReference type="InterPro" id="IPR011014">
    <property type="entry name" value="MscS_channel_TM-2"/>
</dbReference>
<dbReference type="InterPro" id="IPR045275">
    <property type="entry name" value="MscS_archaea/bacteria_type"/>
</dbReference>
<comment type="similarity">
    <text evidence="2">Belongs to the MscS (TC 1.A.23) family.</text>
</comment>
<evidence type="ECO:0000259" key="8">
    <source>
        <dbReference type="Pfam" id="PF00924"/>
    </source>
</evidence>
<dbReference type="SUPFAM" id="SSF50182">
    <property type="entry name" value="Sm-like ribonucleoproteins"/>
    <property type="match status" value="1"/>
</dbReference>
<feature type="transmembrane region" description="Helical" evidence="7">
    <location>
        <begin position="97"/>
        <end position="118"/>
    </location>
</feature>
<feature type="transmembrane region" description="Helical" evidence="7">
    <location>
        <begin position="124"/>
        <end position="142"/>
    </location>
</feature>
<dbReference type="Pfam" id="PF21088">
    <property type="entry name" value="MS_channel_1st"/>
    <property type="match status" value="1"/>
</dbReference>
<protein>
    <submittedName>
        <fullName evidence="11">Small-conductance mechanosensitive channel</fullName>
    </submittedName>
</protein>
<evidence type="ECO:0000259" key="10">
    <source>
        <dbReference type="Pfam" id="PF21088"/>
    </source>
</evidence>
<dbReference type="GO" id="GO:0008381">
    <property type="term" value="F:mechanosensitive monoatomic ion channel activity"/>
    <property type="evidence" value="ECO:0007669"/>
    <property type="project" value="InterPro"/>
</dbReference>
<dbReference type="Gene3D" id="3.30.70.100">
    <property type="match status" value="1"/>
</dbReference>
<feature type="transmembrane region" description="Helical" evidence="7">
    <location>
        <begin position="56"/>
        <end position="77"/>
    </location>
</feature>
<sequence>MTPRSGGRAPWSERDSLPPWLARRLQPGWRMPDSLIKALDALGAKLQGWLEGAVSMAPNFVLAVLVVLAGAVLARYVSRGATRALDRLISNEALARLLGSIIHVSVIAIGLFAALSLLHLERTVTSLLAGLGVVGLALGFAFKDIAANFMSGAFLAVHGPFRPGDIIEFQGHIGEVEEVELRVTTLRTFDGLTVIIPNKEVFTETIVNYTRTEERRVDVAVGVAYGDDLERTEAAVCAGLEQLELRDATREIEVLFTEFGASSINFEARVWLERADQREYLRARSRAIILIKQAMDEAGLTIPFPIRTLDFGADESGGTRFDEMHLALSEGTQS</sequence>
<dbReference type="InterPro" id="IPR006685">
    <property type="entry name" value="MscS_channel_2nd"/>
</dbReference>
<dbReference type="Pfam" id="PF21082">
    <property type="entry name" value="MS_channel_3rd"/>
    <property type="match status" value="1"/>
</dbReference>
<keyword evidence="4 7" id="KW-0812">Transmembrane</keyword>
<comment type="caution">
    <text evidence="11">The sequence shown here is derived from an EMBL/GenBank/DDBJ whole genome shotgun (WGS) entry which is preliminary data.</text>
</comment>
<dbReference type="RefSeq" id="WP_258182773.1">
    <property type="nucleotide sequence ID" value="NZ_PVNK01000073.1"/>
</dbReference>
<dbReference type="InterPro" id="IPR010920">
    <property type="entry name" value="LSM_dom_sf"/>
</dbReference>
<evidence type="ECO:0000256" key="6">
    <source>
        <dbReference type="ARBA" id="ARBA00023136"/>
    </source>
</evidence>
<dbReference type="AlphaFoldDB" id="A0A2S9YEW6"/>
<keyword evidence="12" id="KW-1185">Reference proteome</keyword>
<dbReference type="Pfam" id="PF00924">
    <property type="entry name" value="MS_channel_2nd"/>
    <property type="match status" value="1"/>
</dbReference>
<proteinExistence type="inferred from homology"/>
<dbReference type="PANTHER" id="PTHR30221">
    <property type="entry name" value="SMALL-CONDUCTANCE MECHANOSENSITIVE CHANNEL"/>
    <property type="match status" value="1"/>
</dbReference>
<evidence type="ECO:0000313" key="11">
    <source>
        <dbReference type="EMBL" id="PRQ03649.1"/>
    </source>
</evidence>
<accession>A0A2S9YEW6</accession>
<name>A0A2S9YEW6_9BACT</name>
<evidence type="ECO:0000256" key="7">
    <source>
        <dbReference type="SAM" id="Phobius"/>
    </source>
</evidence>
<keyword evidence="6 7" id="KW-0472">Membrane</keyword>
<dbReference type="InterPro" id="IPR023408">
    <property type="entry name" value="MscS_beta-dom_sf"/>
</dbReference>
<evidence type="ECO:0000259" key="9">
    <source>
        <dbReference type="Pfam" id="PF21082"/>
    </source>
</evidence>
<evidence type="ECO:0000256" key="4">
    <source>
        <dbReference type="ARBA" id="ARBA00022692"/>
    </source>
</evidence>
<dbReference type="EMBL" id="PVNK01000073">
    <property type="protein sequence ID" value="PRQ03649.1"/>
    <property type="molecule type" value="Genomic_DNA"/>
</dbReference>
<comment type="subcellular location">
    <subcellularLocation>
        <location evidence="1">Cell membrane</location>
        <topology evidence="1">Multi-pass membrane protein</topology>
    </subcellularLocation>
</comment>
<dbReference type="InterPro" id="IPR008910">
    <property type="entry name" value="MSC_TM_helix"/>
</dbReference>
<evidence type="ECO:0000256" key="2">
    <source>
        <dbReference type="ARBA" id="ARBA00008017"/>
    </source>
</evidence>
<reference evidence="11 12" key="1">
    <citation type="submission" date="2018-03" db="EMBL/GenBank/DDBJ databases">
        <title>Draft Genome Sequences of the Obligatory Marine Myxobacteria Enhygromyxa salina SWB005.</title>
        <authorList>
            <person name="Poehlein A."/>
            <person name="Moghaddam J.A."/>
            <person name="Harms H."/>
            <person name="Alanjari M."/>
            <person name="Koenig G.M."/>
            <person name="Daniel R."/>
            <person name="Schaeberle T.F."/>
        </authorList>
    </citation>
    <scope>NUCLEOTIDE SEQUENCE [LARGE SCALE GENOMIC DNA]</scope>
    <source>
        <strain evidence="11 12">SWB005</strain>
    </source>
</reference>
<keyword evidence="5 7" id="KW-1133">Transmembrane helix</keyword>
<dbReference type="InterPro" id="IPR011066">
    <property type="entry name" value="MscS_channel_C_sf"/>
</dbReference>
<dbReference type="SUPFAM" id="SSF82689">
    <property type="entry name" value="Mechanosensitive channel protein MscS (YggB), C-terminal domain"/>
    <property type="match status" value="1"/>
</dbReference>
<gene>
    <name evidence="11" type="primary">mscS_3</name>
    <name evidence="11" type="ORF">ENSA5_14040</name>
</gene>
<keyword evidence="3" id="KW-1003">Cell membrane</keyword>
<evidence type="ECO:0000256" key="3">
    <source>
        <dbReference type="ARBA" id="ARBA00022475"/>
    </source>
</evidence>
<feature type="domain" description="Mechanosensitive ion channel MscS C-terminal" evidence="9">
    <location>
        <begin position="217"/>
        <end position="301"/>
    </location>
</feature>
<dbReference type="Gene3D" id="2.30.30.60">
    <property type="match status" value="1"/>
</dbReference>
<evidence type="ECO:0000313" key="12">
    <source>
        <dbReference type="Proteomes" id="UP000237968"/>
    </source>
</evidence>
<dbReference type="Proteomes" id="UP000237968">
    <property type="component" value="Unassembled WGS sequence"/>
</dbReference>
<dbReference type="PANTHER" id="PTHR30221:SF1">
    <property type="entry name" value="SMALL-CONDUCTANCE MECHANOSENSITIVE CHANNEL"/>
    <property type="match status" value="1"/>
</dbReference>